<feature type="compositionally biased region" description="Polar residues" evidence="1">
    <location>
        <begin position="1"/>
        <end position="17"/>
    </location>
</feature>
<proteinExistence type="predicted"/>
<organism evidence="2 3">
    <name type="scientific">Limnofasciculus baicalensis BBK-W-15</name>
    <dbReference type="NCBI Taxonomy" id="2699891"/>
    <lineage>
        <taxon>Bacteria</taxon>
        <taxon>Bacillati</taxon>
        <taxon>Cyanobacteriota</taxon>
        <taxon>Cyanophyceae</taxon>
        <taxon>Coleofasciculales</taxon>
        <taxon>Coleofasciculaceae</taxon>
        <taxon>Limnofasciculus</taxon>
        <taxon>Limnofasciculus baicalensis</taxon>
    </lineage>
</organism>
<name>A0AAE3GWG1_9CYAN</name>
<dbReference type="RefSeq" id="WP_254014696.1">
    <property type="nucleotide sequence ID" value="NZ_JAMZMM010000442.1"/>
</dbReference>
<feature type="region of interest" description="Disordered" evidence="1">
    <location>
        <begin position="1"/>
        <end position="21"/>
    </location>
</feature>
<dbReference type="Proteomes" id="UP001204953">
    <property type="component" value="Unassembled WGS sequence"/>
</dbReference>
<sequence length="65" mass="7633">MTNQPQPDESTSENVHSVTDPIKCKEMGQKYGWKLKDTRQTKDSILKIDCIFYGKQTSFEDERYD</sequence>
<accession>A0AAE3GWG1</accession>
<gene>
    <name evidence="2" type="ORF">NJ959_26395</name>
</gene>
<dbReference type="AlphaFoldDB" id="A0AAE3GWG1"/>
<evidence type="ECO:0000256" key="1">
    <source>
        <dbReference type="SAM" id="MobiDB-lite"/>
    </source>
</evidence>
<keyword evidence="3" id="KW-1185">Reference proteome</keyword>
<evidence type="ECO:0000313" key="3">
    <source>
        <dbReference type="Proteomes" id="UP001204953"/>
    </source>
</evidence>
<dbReference type="EMBL" id="JAMZMM010000442">
    <property type="protein sequence ID" value="MCP2731966.1"/>
    <property type="molecule type" value="Genomic_DNA"/>
</dbReference>
<comment type="caution">
    <text evidence="2">The sequence shown here is derived from an EMBL/GenBank/DDBJ whole genome shotgun (WGS) entry which is preliminary data.</text>
</comment>
<protein>
    <submittedName>
        <fullName evidence="2">Uncharacterized protein</fullName>
    </submittedName>
</protein>
<reference evidence="2" key="1">
    <citation type="submission" date="2022-06" db="EMBL/GenBank/DDBJ databases">
        <title>New cyanobacteria of genus Symplocastrum in benthos of Lake Baikal.</title>
        <authorList>
            <person name="Sorokovikova E."/>
            <person name="Tikhonova I."/>
            <person name="Krasnopeev A."/>
            <person name="Evseev P."/>
            <person name="Gladkikh A."/>
            <person name="Belykh O."/>
        </authorList>
    </citation>
    <scope>NUCLEOTIDE SEQUENCE</scope>
    <source>
        <strain evidence="2">BBK-W-15</strain>
    </source>
</reference>
<evidence type="ECO:0000313" key="2">
    <source>
        <dbReference type="EMBL" id="MCP2731966.1"/>
    </source>
</evidence>